<dbReference type="EMBL" id="JRPC02000013">
    <property type="protein sequence ID" value="TLE15736.1"/>
    <property type="molecule type" value="Genomic_DNA"/>
</dbReference>
<name>A0A4U8UGY5_9HELI</name>
<gene>
    <name evidence="2" type="ORF">LS72_005740</name>
</gene>
<dbReference type="Proteomes" id="UP000029920">
    <property type="component" value="Unassembled WGS sequence"/>
</dbReference>
<keyword evidence="1" id="KW-0472">Membrane</keyword>
<keyword evidence="3" id="KW-1185">Reference proteome</keyword>
<accession>A0A4U8UGY5</accession>
<dbReference type="AlphaFoldDB" id="A0A4U8UGY5"/>
<dbReference type="RefSeq" id="WP_138155167.1">
    <property type="nucleotide sequence ID" value="NZ_JRPC02000013.1"/>
</dbReference>
<evidence type="ECO:0000313" key="2">
    <source>
        <dbReference type="EMBL" id="TLE15736.1"/>
    </source>
</evidence>
<protein>
    <submittedName>
        <fullName evidence="2">Uncharacterized protein</fullName>
    </submittedName>
</protein>
<sequence>MKTTEGAWLPFVSIMGGAIGSGIGNIAYQLSIRRSWSWSSFGWAVAKGAVMAPIGGYAWKAGVRAYRTFRRLPPAVVKPTPPIRQSSNCWHYTRSYYFWWNYGV</sequence>
<feature type="transmembrane region" description="Helical" evidence="1">
    <location>
        <begin position="7"/>
        <end position="28"/>
    </location>
</feature>
<evidence type="ECO:0000313" key="3">
    <source>
        <dbReference type="Proteomes" id="UP000029920"/>
    </source>
</evidence>
<reference evidence="2 3" key="1">
    <citation type="journal article" date="2014" name="Genome Announc.">
        <title>Draft genome sequences of eight enterohepatic helicobacter species isolated from both laboratory and wild rodents.</title>
        <authorList>
            <person name="Sheh A."/>
            <person name="Shen Z."/>
            <person name="Fox J.G."/>
        </authorList>
    </citation>
    <scope>NUCLEOTIDE SEQUENCE [LARGE SCALE GENOMIC DNA]</scope>
    <source>
        <strain evidence="2 3">MIT-03-7007</strain>
    </source>
</reference>
<evidence type="ECO:0000256" key="1">
    <source>
        <dbReference type="SAM" id="Phobius"/>
    </source>
</evidence>
<proteinExistence type="predicted"/>
<keyword evidence="1" id="KW-1133">Transmembrane helix</keyword>
<keyword evidence="1" id="KW-0812">Transmembrane</keyword>
<organism evidence="2 3">
    <name type="scientific">Helicobacter apodemus</name>
    <dbReference type="NCBI Taxonomy" id="135569"/>
    <lineage>
        <taxon>Bacteria</taxon>
        <taxon>Pseudomonadati</taxon>
        <taxon>Campylobacterota</taxon>
        <taxon>Epsilonproteobacteria</taxon>
        <taxon>Campylobacterales</taxon>
        <taxon>Helicobacteraceae</taxon>
        <taxon>Helicobacter</taxon>
    </lineage>
</organism>
<comment type="caution">
    <text evidence="2">The sequence shown here is derived from an EMBL/GenBank/DDBJ whole genome shotgun (WGS) entry which is preliminary data.</text>
</comment>
<feature type="transmembrane region" description="Helical" evidence="1">
    <location>
        <begin position="40"/>
        <end position="59"/>
    </location>
</feature>